<sequence length="157" mass="16945">MAVAKPAPRRRARKAVVVAWEQDADAPPLIQTASLALSVLGWTRAGTVDELARRLSAADRPTIDLVQAIRMSPEQWALLKDPTHAGPLSYLRSPPGATGTVVTLQWCPACERWSTSYRSSIRACRATTGCAGQVVRAGRAKRRKPTETDPADAKAFA</sequence>
<reference evidence="3" key="1">
    <citation type="submission" date="2009-09" db="EMBL/GenBank/DDBJ databases">
        <title>The complete genome of Nakamurella multipartita DSM 44233.</title>
        <authorList>
            <consortium name="US DOE Joint Genome Institute (JGI-PGF)"/>
            <person name="Lucas S."/>
            <person name="Copeland A."/>
            <person name="Lapidus A."/>
            <person name="Glavina del Rio T."/>
            <person name="Dalin E."/>
            <person name="Tice H."/>
            <person name="Bruce D."/>
            <person name="Goodwin L."/>
            <person name="Pitluck S."/>
            <person name="Kyrpides N."/>
            <person name="Mavromatis K."/>
            <person name="Ivanova N."/>
            <person name="Ovchinnikova G."/>
            <person name="Sims D."/>
            <person name="Meincke L."/>
            <person name="Brettin T."/>
            <person name="Detter J.C."/>
            <person name="Han C."/>
            <person name="Larimer F."/>
            <person name="Land M."/>
            <person name="Hauser L."/>
            <person name="Markowitz V."/>
            <person name="Cheng J.-F."/>
            <person name="Hugenholtz P."/>
            <person name="Woyke T."/>
            <person name="Wu D."/>
            <person name="Klenk H.-P."/>
            <person name="Eisen J.A."/>
        </authorList>
    </citation>
    <scope>NUCLEOTIDE SEQUENCE [LARGE SCALE GENOMIC DNA]</scope>
    <source>
        <strain evidence="3">ATCC 700099 / DSM 44233 / CIP 104796 / JCM 9543 / NBRC 105858 / Y-104</strain>
    </source>
</reference>
<evidence type="ECO:0000313" key="3">
    <source>
        <dbReference type="Proteomes" id="UP000002218"/>
    </source>
</evidence>
<reference evidence="2 3" key="2">
    <citation type="journal article" date="2010" name="Stand. Genomic Sci.">
        <title>Complete genome sequence of Nakamurella multipartita type strain (Y-104).</title>
        <authorList>
            <person name="Tice H."/>
            <person name="Mayilraj S."/>
            <person name="Sims D."/>
            <person name="Lapidus A."/>
            <person name="Nolan M."/>
            <person name="Lucas S."/>
            <person name="Glavina Del Rio T."/>
            <person name="Copeland A."/>
            <person name="Cheng J.F."/>
            <person name="Meincke L."/>
            <person name="Bruce D."/>
            <person name="Goodwin L."/>
            <person name="Pitluck S."/>
            <person name="Ivanova N."/>
            <person name="Mavromatis K."/>
            <person name="Ovchinnikova G."/>
            <person name="Pati A."/>
            <person name="Chen A."/>
            <person name="Palaniappan K."/>
            <person name="Land M."/>
            <person name="Hauser L."/>
            <person name="Chang Y.J."/>
            <person name="Jeffries C.D."/>
            <person name="Detter J.C."/>
            <person name="Brettin T."/>
            <person name="Rohde M."/>
            <person name="Goker M."/>
            <person name="Bristow J."/>
            <person name="Eisen J.A."/>
            <person name="Markowitz V."/>
            <person name="Hugenholtz P."/>
            <person name="Kyrpides N.C."/>
            <person name="Klenk H.P."/>
            <person name="Chen F."/>
        </authorList>
    </citation>
    <scope>NUCLEOTIDE SEQUENCE [LARGE SCALE GENOMIC DNA]</scope>
    <source>
        <strain evidence="3">ATCC 700099 / DSM 44233 / CIP 104796 / JCM 9543 / NBRC 105858 / Y-104</strain>
    </source>
</reference>
<dbReference type="AlphaFoldDB" id="C8X8N1"/>
<dbReference type="Proteomes" id="UP000002218">
    <property type="component" value="Chromosome"/>
</dbReference>
<accession>C8X8N1</accession>
<dbReference type="STRING" id="479431.Namu_2740"/>
<proteinExistence type="predicted"/>
<gene>
    <name evidence="2" type="ordered locus">Namu_2740</name>
</gene>
<evidence type="ECO:0000256" key="1">
    <source>
        <dbReference type="SAM" id="MobiDB-lite"/>
    </source>
</evidence>
<dbReference type="RefSeq" id="WP_015747965.1">
    <property type="nucleotide sequence ID" value="NC_013235.1"/>
</dbReference>
<dbReference type="InParanoid" id="C8X8N1"/>
<dbReference type="HOGENOM" id="CLU_1675992_0_0_11"/>
<feature type="region of interest" description="Disordered" evidence="1">
    <location>
        <begin position="135"/>
        <end position="157"/>
    </location>
</feature>
<name>C8X8N1_NAKMY</name>
<organism evidence="2 3">
    <name type="scientific">Nakamurella multipartita (strain ATCC 700099 / DSM 44233 / CIP 104796 / JCM 9543 / NBRC 105858 / Y-104)</name>
    <name type="common">Microsphaera multipartita</name>
    <dbReference type="NCBI Taxonomy" id="479431"/>
    <lineage>
        <taxon>Bacteria</taxon>
        <taxon>Bacillati</taxon>
        <taxon>Actinomycetota</taxon>
        <taxon>Actinomycetes</taxon>
        <taxon>Nakamurellales</taxon>
        <taxon>Nakamurellaceae</taxon>
        <taxon>Nakamurella</taxon>
    </lineage>
</organism>
<protein>
    <submittedName>
        <fullName evidence="2">Uncharacterized protein</fullName>
    </submittedName>
</protein>
<keyword evidence="3" id="KW-1185">Reference proteome</keyword>
<dbReference type="KEGG" id="nml:Namu_2740"/>
<dbReference type="EMBL" id="CP001737">
    <property type="protein sequence ID" value="ACV79086.1"/>
    <property type="molecule type" value="Genomic_DNA"/>
</dbReference>
<evidence type="ECO:0000313" key="2">
    <source>
        <dbReference type="EMBL" id="ACV79086.1"/>
    </source>
</evidence>